<dbReference type="Proteomes" id="UP000593567">
    <property type="component" value="Unassembled WGS sequence"/>
</dbReference>
<reference evidence="6" key="1">
    <citation type="submission" date="2020-06" db="EMBL/GenBank/DDBJ databases">
        <title>Draft genome of Bugula neritina, a colonial animal packing powerful symbionts and potential medicines.</title>
        <authorList>
            <person name="Rayko M."/>
        </authorList>
    </citation>
    <scope>NUCLEOTIDE SEQUENCE [LARGE SCALE GENOMIC DNA]</scope>
    <source>
        <strain evidence="6">Kwan_BN1</strain>
    </source>
</reference>
<feature type="domain" description="GST C-terminal" evidence="5">
    <location>
        <begin position="113"/>
        <end position="233"/>
    </location>
</feature>
<proteinExistence type="inferred from homology"/>
<dbReference type="EMBL" id="VXIV02003141">
    <property type="protein sequence ID" value="KAF6020897.1"/>
    <property type="molecule type" value="Genomic_DNA"/>
</dbReference>
<dbReference type="InterPro" id="IPR010987">
    <property type="entry name" value="Glutathione-S-Trfase_C-like"/>
</dbReference>
<dbReference type="GO" id="GO:0006749">
    <property type="term" value="P:glutathione metabolic process"/>
    <property type="evidence" value="ECO:0007669"/>
    <property type="project" value="TreeGrafter"/>
</dbReference>
<dbReference type="InterPro" id="IPR004046">
    <property type="entry name" value="GST_C"/>
</dbReference>
<dbReference type="InterPro" id="IPR040079">
    <property type="entry name" value="Glutathione_S-Trfase"/>
</dbReference>
<dbReference type="PROSITE" id="PS50405">
    <property type="entry name" value="GST_CTER"/>
    <property type="match status" value="1"/>
</dbReference>
<dbReference type="InterPro" id="IPR036249">
    <property type="entry name" value="Thioredoxin-like_sf"/>
</dbReference>
<evidence type="ECO:0000313" key="7">
    <source>
        <dbReference type="Proteomes" id="UP000593567"/>
    </source>
</evidence>
<evidence type="ECO:0000259" key="5">
    <source>
        <dbReference type="PROSITE" id="PS50405"/>
    </source>
</evidence>
<keyword evidence="2" id="KW-0273">Eye lens protein</keyword>
<dbReference type="OrthoDB" id="414243at2759"/>
<dbReference type="PROSITE" id="PS50404">
    <property type="entry name" value="GST_NTER"/>
    <property type="match status" value="1"/>
</dbReference>
<dbReference type="SFLD" id="SFLDG00363">
    <property type="entry name" value="AMPS_(cytGST):_Alpha-__Mu-__Pi"/>
    <property type="match status" value="1"/>
</dbReference>
<feature type="domain" description="GST N-terminal" evidence="4">
    <location>
        <begin position="34"/>
        <end position="111"/>
    </location>
</feature>
<dbReference type="PANTHER" id="PTHR11571">
    <property type="entry name" value="GLUTATHIONE S-TRANSFERASE"/>
    <property type="match status" value="1"/>
</dbReference>
<comment type="similarity">
    <text evidence="1">Belongs to the GST superfamily.</text>
</comment>
<comment type="caution">
    <text evidence="6">The sequence shown here is derived from an EMBL/GenBank/DDBJ whole genome shotgun (WGS) entry which is preliminary data.</text>
</comment>
<name>A0A7J7J4U2_BUGNE</name>
<protein>
    <submittedName>
        <fullName evidence="6">HPGDS</fullName>
    </submittedName>
</protein>
<dbReference type="PANTHER" id="PTHR11571:SF150">
    <property type="entry name" value="GLUTATHIONE S-TRANSFERASE"/>
    <property type="match status" value="1"/>
</dbReference>
<evidence type="ECO:0000256" key="1">
    <source>
        <dbReference type="ARBA" id="ARBA00007409"/>
    </source>
</evidence>
<dbReference type="FunFam" id="3.40.30.10:FF:000035">
    <property type="entry name" value="hematopoietic prostaglandin D synthase"/>
    <property type="match status" value="1"/>
</dbReference>
<dbReference type="InterPro" id="IPR036282">
    <property type="entry name" value="Glutathione-S-Trfase_C_sf"/>
</dbReference>
<evidence type="ECO:0000259" key="4">
    <source>
        <dbReference type="PROSITE" id="PS50404"/>
    </source>
</evidence>
<dbReference type="SUPFAM" id="SSF52833">
    <property type="entry name" value="Thioredoxin-like"/>
    <property type="match status" value="1"/>
</dbReference>
<dbReference type="GO" id="GO:0004364">
    <property type="term" value="F:glutathione transferase activity"/>
    <property type="evidence" value="ECO:0007669"/>
    <property type="project" value="TreeGrafter"/>
</dbReference>
<evidence type="ECO:0000256" key="2">
    <source>
        <dbReference type="ARBA" id="ARBA00022613"/>
    </source>
</evidence>
<organism evidence="6 7">
    <name type="scientific">Bugula neritina</name>
    <name type="common">Brown bryozoan</name>
    <name type="synonym">Sertularia neritina</name>
    <dbReference type="NCBI Taxonomy" id="10212"/>
    <lineage>
        <taxon>Eukaryota</taxon>
        <taxon>Metazoa</taxon>
        <taxon>Spiralia</taxon>
        <taxon>Lophotrochozoa</taxon>
        <taxon>Bryozoa</taxon>
        <taxon>Gymnolaemata</taxon>
        <taxon>Cheilostomatida</taxon>
        <taxon>Flustrina</taxon>
        <taxon>Buguloidea</taxon>
        <taxon>Bugulidae</taxon>
        <taxon>Bugula</taxon>
    </lineage>
</organism>
<gene>
    <name evidence="6" type="ORF">EB796_020812</name>
</gene>
<dbReference type="SUPFAM" id="SSF47616">
    <property type="entry name" value="GST C-terminal domain-like"/>
    <property type="match status" value="1"/>
</dbReference>
<dbReference type="AlphaFoldDB" id="A0A7J7J4U2"/>
<evidence type="ECO:0000256" key="3">
    <source>
        <dbReference type="ARBA" id="ARBA00049616"/>
    </source>
</evidence>
<dbReference type="CDD" id="cd03039">
    <property type="entry name" value="GST_N_Sigma_like"/>
    <property type="match status" value="1"/>
</dbReference>
<sequence>MPFSTPGCSRQPANTYTQLQCYLRHIASKELSMSEIKLTYFNTRGRAEVTRLIFTQAQRKFVDNRIDREEWAKMKDSTPKGQLPVLEVDGMMICESAAIARFAARETGLYGSNNKEAAICDMVTDSIGEVAHAAINKMFSAKTEDEKNAADEKIYESLKPLEKLVAQYKKGTYVLGDKVAAPDISLYSMVAFCTDANPEFKTDSIPTIAGIAKSFSEQPHIAAYLASRPKTEH</sequence>
<dbReference type="SFLD" id="SFLDS00019">
    <property type="entry name" value="Glutathione_Transferase_(cytos"/>
    <property type="match status" value="1"/>
</dbReference>
<dbReference type="InterPro" id="IPR050213">
    <property type="entry name" value="GST_superfamily"/>
</dbReference>
<accession>A0A7J7J4U2</accession>
<dbReference type="GO" id="GO:0005212">
    <property type="term" value="F:structural constituent of eye lens"/>
    <property type="evidence" value="ECO:0007669"/>
    <property type="project" value="UniProtKB-KW"/>
</dbReference>
<dbReference type="Pfam" id="PF02798">
    <property type="entry name" value="GST_N"/>
    <property type="match status" value="1"/>
</dbReference>
<comment type="function">
    <text evidence="3">S-crystallins are structural components of squids and octopi eye lens. Contains relatively little if any GST activity.</text>
</comment>
<dbReference type="Pfam" id="PF14497">
    <property type="entry name" value="GST_C_3"/>
    <property type="match status" value="1"/>
</dbReference>
<evidence type="ECO:0000313" key="6">
    <source>
        <dbReference type="EMBL" id="KAF6020897.1"/>
    </source>
</evidence>
<dbReference type="Gene3D" id="1.20.1050.130">
    <property type="match status" value="1"/>
</dbReference>
<dbReference type="InterPro" id="IPR004045">
    <property type="entry name" value="Glutathione_S-Trfase_N"/>
</dbReference>
<keyword evidence="7" id="KW-1185">Reference proteome</keyword>
<dbReference type="SFLD" id="SFLDG01205">
    <property type="entry name" value="AMPS.1"/>
    <property type="match status" value="1"/>
</dbReference>